<dbReference type="WBParaSite" id="TTAC_0001075701-mRNA-1">
    <property type="protein sequence ID" value="TTAC_0001075701-mRNA-1"/>
    <property type="gene ID" value="TTAC_0001075701"/>
</dbReference>
<dbReference type="Gene3D" id="1.25.40.280">
    <property type="entry name" value="alix/aip1 like domains"/>
    <property type="match status" value="1"/>
</dbReference>
<evidence type="ECO:0000256" key="1">
    <source>
        <dbReference type="SAM" id="MobiDB-lite"/>
    </source>
</evidence>
<dbReference type="AlphaFoldDB" id="A0A0R3XB30"/>
<proteinExistence type="predicted"/>
<name>A0A0R3XB30_HYDTA</name>
<dbReference type="STRING" id="6205.A0A0R3XB30"/>
<accession>A0A0R3XB30</accession>
<reference evidence="2" key="1">
    <citation type="submission" date="2017-02" db="UniProtKB">
        <authorList>
            <consortium name="WormBaseParasite"/>
        </authorList>
    </citation>
    <scope>IDENTIFICATION</scope>
</reference>
<dbReference type="InterPro" id="IPR038499">
    <property type="entry name" value="BRO1_sf"/>
</dbReference>
<protein>
    <submittedName>
        <fullName evidence="2">SCP domain-containing protein</fullName>
    </submittedName>
</protein>
<sequence length="138" mass="15283">LLVCGQAQNAAKVYRSGSGAEFCFIRRLQPYAQRTLTKAQTENAMIYHQKALNTMPQLQLKASFGIATPELPQGLTLTADESWQEAMSGFDPSKVAKWMTQKDYNSNQKEAEKLHSIPETPIYQGDKDPNNASGCVLS</sequence>
<organism evidence="2">
    <name type="scientific">Hydatigena taeniaeformis</name>
    <name type="common">Feline tapeworm</name>
    <name type="synonym">Taenia taeniaeformis</name>
    <dbReference type="NCBI Taxonomy" id="6205"/>
    <lineage>
        <taxon>Eukaryota</taxon>
        <taxon>Metazoa</taxon>
        <taxon>Spiralia</taxon>
        <taxon>Lophotrochozoa</taxon>
        <taxon>Platyhelminthes</taxon>
        <taxon>Cestoda</taxon>
        <taxon>Eucestoda</taxon>
        <taxon>Cyclophyllidea</taxon>
        <taxon>Taeniidae</taxon>
        <taxon>Hydatigera</taxon>
    </lineage>
</organism>
<feature type="region of interest" description="Disordered" evidence="1">
    <location>
        <begin position="101"/>
        <end position="138"/>
    </location>
</feature>
<evidence type="ECO:0000313" key="2">
    <source>
        <dbReference type="WBParaSite" id="TTAC_0001075701-mRNA-1"/>
    </source>
</evidence>